<dbReference type="SUPFAM" id="SSF55681">
    <property type="entry name" value="Class II aaRS and biotin synthetases"/>
    <property type="match status" value="1"/>
</dbReference>
<dbReference type="Gene3D" id="2.30.30.100">
    <property type="match status" value="1"/>
</dbReference>
<evidence type="ECO:0000313" key="2">
    <source>
        <dbReference type="EMBL" id="SDM37531.1"/>
    </source>
</evidence>
<keyword evidence="2" id="KW-0436">Ligase</keyword>
<proteinExistence type="predicted"/>
<dbReference type="Proteomes" id="UP000199671">
    <property type="component" value="Unassembled WGS sequence"/>
</dbReference>
<dbReference type="InterPro" id="IPR004143">
    <property type="entry name" value="BPL_LPL_catalytic"/>
</dbReference>
<reference evidence="2 3" key="1">
    <citation type="submission" date="2016-10" db="EMBL/GenBank/DDBJ databases">
        <authorList>
            <person name="de Groot N.N."/>
        </authorList>
    </citation>
    <scope>NUCLEOTIDE SEQUENCE [LARGE SCALE GENOMIC DNA]</scope>
    <source>
        <strain evidence="2 3">KPR-7B</strain>
    </source>
</reference>
<sequence length="293" mass="29537">MERTGSTNTDLRRALTGPDGALDPAKAAAWPHLSVLRALTQTAGRGRGDHAWTTPPTGALTASIVVRPLVPAFRLAWLPLLAGLAVARALAPRLESVGWNVVTKWPNDVIALPAPSTTAPVTVPGWGTSRKLAGILTELVAPGVGGHAPDSGTAPTDRDEAAAVIVGIGVNLAQSASRLPVPWAASLASLGVPAGAVSAGLLLEDCGRHLADLVTAWESADGDPGADGGALGAQLRGACATLGQAVRVAVPDGEITGVAVDLTPGLVVRVDDDAGSRRVVVTAGDVTVLRTAR</sequence>
<evidence type="ECO:0000259" key="1">
    <source>
        <dbReference type="Pfam" id="PF03099"/>
    </source>
</evidence>
<gene>
    <name evidence="2" type="ORF">SAMN04487766_10247</name>
</gene>
<dbReference type="GO" id="GO:0004077">
    <property type="term" value="F:biotin--[biotin carboxyl-carrier protein] ligase activity"/>
    <property type="evidence" value="ECO:0007669"/>
    <property type="project" value="TreeGrafter"/>
</dbReference>
<protein>
    <submittedName>
        <fullName evidence="2">BirA family transcriptional regulator, biotin operon repressor / biotin-[acetyl-CoA-carboxylase] ligase</fullName>
    </submittedName>
</protein>
<name>A0A1G9SQ32_9ACTO</name>
<dbReference type="AlphaFoldDB" id="A0A1G9SQ32"/>
<dbReference type="PANTHER" id="PTHR12835">
    <property type="entry name" value="BIOTIN PROTEIN LIGASE"/>
    <property type="match status" value="1"/>
</dbReference>
<evidence type="ECO:0000313" key="3">
    <source>
        <dbReference type="Proteomes" id="UP000199671"/>
    </source>
</evidence>
<dbReference type="GO" id="GO:0005737">
    <property type="term" value="C:cytoplasm"/>
    <property type="evidence" value="ECO:0007669"/>
    <property type="project" value="TreeGrafter"/>
</dbReference>
<dbReference type="Pfam" id="PF03099">
    <property type="entry name" value="BPL_LplA_LipB"/>
    <property type="match status" value="1"/>
</dbReference>
<dbReference type="EMBL" id="FNHU01000002">
    <property type="protein sequence ID" value="SDM37531.1"/>
    <property type="molecule type" value="Genomic_DNA"/>
</dbReference>
<dbReference type="Gene3D" id="3.30.930.10">
    <property type="entry name" value="Bira Bifunctional Protein, Domain 2"/>
    <property type="match status" value="1"/>
</dbReference>
<dbReference type="PANTHER" id="PTHR12835:SF5">
    <property type="entry name" value="BIOTIN--PROTEIN LIGASE"/>
    <property type="match status" value="1"/>
</dbReference>
<accession>A0A1G9SQ32</accession>
<feature type="domain" description="BPL/LPL catalytic" evidence="1">
    <location>
        <begin position="28"/>
        <end position="141"/>
    </location>
</feature>
<organism evidence="2 3">
    <name type="scientific">Actinomyces ruminicola</name>
    <dbReference type="NCBI Taxonomy" id="332524"/>
    <lineage>
        <taxon>Bacteria</taxon>
        <taxon>Bacillati</taxon>
        <taxon>Actinomycetota</taxon>
        <taxon>Actinomycetes</taxon>
        <taxon>Actinomycetales</taxon>
        <taxon>Actinomycetaceae</taxon>
        <taxon>Actinomyces</taxon>
    </lineage>
</organism>
<dbReference type="InterPro" id="IPR045864">
    <property type="entry name" value="aa-tRNA-synth_II/BPL/LPL"/>
</dbReference>